<dbReference type="FunFam" id="2.40.110.10:FF:000001">
    <property type="entry name" value="Acyl-CoA dehydrogenase, mitochondrial"/>
    <property type="match status" value="1"/>
</dbReference>
<accession>A0A511VC10</accession>
<dbReference type="InterPro" id="IPR036250">
    <property type="entry name" value="AcylCo_DH-like_C"/>
</dbReference>
<evidence type="ECO:0000259" key="9">
    <source>
        <dbReference type="Pfam" id="PF00441"/>
    </source>
</evidence>
<evidence type="ECO:0000313" key="13">
    <source>
        <dbReference type="Proteomes" id="UP000321157"/>
    </source>
</evidence>
<comment type="caution">
    <text evidence="12">The sequence shown here is derived from an EMBL/GenBank/DDBJ whole genome shotgun (WGS) entry which is preliminary data.</text>
</comment>
<dbReference type="InterPro" id="IPR037069">
    <property type="entry name" value="AcylCoA_DH/ox_N_sf"/>
</dbReference>
<dbReference type="InterPro" id="IPR006091">
    <property type="entry name" value="Acyl-CoA_Oxase/DH_mid-dom"/>
</dbReference>
<gene>
    <name evidence="12" type="primary">fadE25</name>
    <name evidence="12" type="ORF">ADA01nite_39170</name>
</gene>
<comment type="cofactor">
    <cofactor evidence="1 8">
        <name>FAD</name>
        <dbReference type="ChEBI" id="CHEBI:57692"/>
    </cofactor>
</comment>
<dbReference type="GO" id="GO:0050660">
    <property type="term" value="F:flavin adenine dinucleotide binding"/>
    <property type="evidence" value="ECO:0007669"/>
    <property type="project" value="InterPro"/>
</dbReference>
<name>A0A511VC10_9BACL</name>
<dbReference type="InterPro" id="IPR013786">
    <property type="entry name" value="AcylCoA_DH/ox_N"/>
</dbReference>
<organism evidence="12 13">
    <name type="scientific">Aneurinibacillus danicus</name>
    <dbReference type="NCBI Taxonomy" id="267746"/>
    <lineage>
        <taxon>Bacteria</taxon>
        <taxon>Bacillati</taxon>
        <taxon>Bacillota</taxon>
        <taxon>Bacilli</taxon>
        <taxon>Bacillales</taxon>
        <taxon>Paenibacillaceae</taxon>
        <taxon>Aneurinibacillus group</taxon>
        <taxon>Aneurinibacillus</taxon>
    </lineage>
</organism>
<keyword evidence="13" id="KW-1185">Reference proteome</keyword>
<feature type="domain" description="Acyl-CoA dehydrogenase/oxidase C-terminal" evidence="9">
    <location>
        <begin position="240"/>
        <end position="389"/>
    </location>
</feature>
<dbReference type="AlphaFoldDB" id="A0A511VC10"/>
<dbReference type="PANTHER" id="PTHR43884:SF12">
    <property type="entry name" value="ISOVALERYL-COA DEHYDROGENASE, MITOCHONDRIAL-RELATED"/>
    <property type="match status" value="1"/>
</dbReference>
<dbReference type="SUPFAM" id="SSF47203">
    <property type="entry name" value="Acyl-CoA dehydrogenase C-terminal domain-like"/>
    <property type="match status" value="1"/>
</dbReference>
<dbReference type="Proteomes" id="UP000321157">
    <property type="component" value="Unassembled WGS sequence"/>
</dbReference>
<reference evidence="12 13" key="1">
    <citation type="submission" date="2019-07" db="EMBL/GenBank/DDBJ databases">
        <title>Whole genome shotgun sequence of Aneurinibacillus danicus NBRC 102444.</title>
        <authorList>
            <person name="Hosoyama A."/>
            <person name="Uohara A."/>
            <person name="Ohji S."/>
            <person name="Ichikawa N."/>
        </authorList>
    </citation>
    <scope>NUCLEOTIDE SEQUENCE [LARGE SCALE GENOMIC DNA]</scope>
    <source>
        <strain evidence="12 13">NBRC 102444</strain>
    </source>
</reference>
<evidence type="ECO:0000256" key="1">
    <source>
        <dbReference type="ARBA" id="ARBA00001974"/>
    </source>
</evidence>
<evidence type="ECO:0000256" key="4">
    <source>
        <dbReference type="ARBA" id="ARBA00022827"/>
    </source>
</evidence>
<evidence type="ECO:0000259" key="11">
    <source>
        <dbReference type="Pfam" id="PF02771"/>
    </source>
</evidence>
<feature type="domain" description="Acyl-CoA oxidase/dehydrogenase middle" evidence="10">
    <location>
        <begin position="133"/>
        <end position="228"/>
    </location>
</feature>
<sequence>MNYSLSEEQEMIKPYSLTEEQEMIRQSIRRFAQEKVAPLAAEIEETGHYPDELVQMMNQQGIMGLPYETKYNGGGGNLLTMCVGMEELAKVCANTAMVPVTQELGAMPIVVGGSEEQKQSYLPQIASGQSRISFALTEPDAGSDVASMRTKADFDGRNYIINGVKRFISYADIADEMCVFAKTDTSKGAKGVSAFVVDKKTPGITIGKKENKMGFRGFSSCEVYFENVVVPAENRLGEEGDGFKIAMKTLDKTRPLVGVIGVGLAQGALDAAIAYTKERKQFGQSISQFQGLQWMMADMAMQIEAARQLVYKSASVIDQGEPGGAMYGAMAKCYATDVAMKVTMDAVQLLGGVGYMKEFPTERYFRQAKLLQIVEGTNQIQRVVIAHQLLK</sequence>
<keyword evidence="4 8" id="KW-0274">FAD</keyword>
<dbReference type="InterPro" id="IPR009100">
    <property type="entry name" value="AcylCoA_DH/oxidase_NM_dom_sf"/>
</dbReference>
<dbReference type="SUPFAM" id="SSF56645">
    <property type="entry name" value="Acyl-CoA dehydrogenase NM domain-like"/>
    <property type="match status" value="1"/>
</dbReference>
<comment type="similarity">
    <text evidence="2 8">Belongs to the acyl-CoA dehydrogenase family.</text>
</comment>
<evidence type="ECO:0000313" key="12">
    <source>
        <dbReference type="EMBL" id="GEN36457.1"/>
    </source>
</evidence>
<dbReference type="FunFam" id="1.20.140.10:FF:000004">
    <property type="entry name" value="Acyl-CoA dehydrogenase FadE25"/>
    <property type="match status" value="1"/>
</dbReference>
<dbReference type="Gene3D" id="2.40.110.10">
    <property type="entry name" value="Butyryl-CoA Dehydrogenase, subunit A, domain 2"/>
    <property type="match status" value="1"/>
</dbReference>
<evidence type="ECO:0000256" key="8">
    <source>
        <dbReference type="RuleBase" id="RU362125"/>
    </source>
</evidence>
<evidence type="ECO:0000256" key="5">
    <source>
        <dbReference type="ARBA" id="ARBA00023002"/>
    </source>
</evidence>
<dbReference type="InterPro" id="IPR006089">
    <property type="entry name" value="Acyl-CoA_DH_CS"/>
</dbReference>
<comment type="catalytic activity">
    <reaction evidence="6">
        <text>a 2,3-saturated acyl-CoA + A = a 2,3-dehydroacyl-CoA + AH2</text>
        <dbReference type="Rhea" id="RHEA:48608"/>
        <dbReference type="ChEBI" id="CHEBI:13193"/>
        <dbReference type="ChEBI" id="CHEBI:17499"/>
        <dbReference type="ChEBI" id="CHEBI:60015"/>
        <dbReference type="ChEBI" id="CHEBI:65111"/>
    </reaction>
</comment>
<dbReference type="PANTHER" id="PTHR43884">
    <property type="entry name" value="ACYL-COA DEHYDROGENASE"/>
    <property type="match status" value="1"/>
</dbReference>
<dbReference type="Pfam" id="PF02770">
    <property type="entry name" value="Acyl-CoA_dh_M"/>
    <property type="match status" value="1"/>
</dbReference>
<dbReference type="FunFam" id="1.10.540.10:FF:000002">
    <property type="entry name" value="Acyl-CoA dehydrogenase FadE19"/>
    <property type="match status" value="1"/>
</dbReference>
<evidence type="ECO:0000256" key="6">
    <source>
        <dbReference type="ARBA" id="ARBA00052546"/>
    </source>
</evidence>
<evidence type="ECO:0000256" key="3">
    <source>
        <dbReference type="ARBA" id="ARBA00022630"/>
    </source>
</evidence>
<evidence type="ECO:0000256" key="2">
    <source>
        <dbReference type="ARBA" id="ARBA00009347"/>
    </source>
</evidence>
<proteinExistence type="inferred from homology"/>
<evidence type="ECO:0000256" key="7">
    <source>
        <dbReference type="ARBA" id="ARBA00067585"/>
    </source>
</evidence>
<dbReference type="RefSeq" id="WP_246147426.1">
    <property type="nucleotide sequence ID" value="NZ_BJXX01000189.1"/>
</dbReference>
<protein>
    <recommendedName>
        <fullName evidence="7">Acyl-CoA dehydrogenase</fullName>
    </recommendedName>
</protein>
<keyword evidence="3 8" id="KW-0285">Flavoprotein</keyword>
<dbReference type="Pfam" id="PF02771">
    <property type="entry name" value="Acyl-CoA_dh_N"/>
    <property type="match status" value="1"/>
</dbReference>
<dbReference type="Gene3D" id="1.10.540.10">
    <property type="entry name" value="Acyl-CoA dehydrogenase/oxidase, N-terminal domain"/>
    <property type="match status" value="1"/>
</dbReference>
<dbReference type="Pfam" id="PF00441">
    <property type="entry name" value="Acyl-CoA_dh_1"/>
    <property type="match status" value="1"/>
</dbReference>
<dbReference type="InterPro" id="IPR009075">
    <property type="entry name" value="AcylCo_DH/oxidase_C"/>
</dbReference>
<dbReference type="GO" id="GO:0003995">
    <property type="term" value="F:acyl-CoA dehydrogenase activity"/>
    <property type="evidence" value="ECO:0007669"/>
    <property type="project" value="InterPro"/>
</dbReference>
<dbReference type="EMBL" id="BJXX01000189">
    <property type="protein sequence ID" value="GEN36457.1"/>
    <property type="molecule type" value="Genomic_DNA"/>
</dbReference>
<feature type="domain" description="Acyl-CoA dehydrogenase/oxidase N-terminal" evidence="11">
    <location>
        <begin position="18"/>
        <end position="129"/>
    </location>
</feature>
<dbReference type="InterPro" id="IPR046373">
    <property type="entry name" value="Acyl-CoA_Oxase/DH_mid-dom_sf"/>
</dbReference>
<keyword evidence="5 8" id="KW-0560">Oxidoreductase</keyword>
<dbReference type="PROSITE" id="PS00072">
    <property type="entry name" value="ACYL_COA_DH_1"/>
    <property type="match status" value="1"/>
</dbReference>
<dbReference type="Gene3D" id="1.20.140.10">
    <property type="entry name" value="Butyryl-CoA Dehydrogenase, subunit A, domain 3"/>
    <property type="match status" value="1"/>
</dbReference>
<dbReference type="PIRSF" id="PIRSF016578">
    <property type="entry name" value="HsaA"/>
    <property type="match status" value="1"/>
</dbReference>
<evidence type="ECO:0000259" key="10">
    <source>
        <dbReference type="Pfam" id="PF02770"/>
    </source>
</evidence>